<keyword evidence="2" id="KW-1185">Reference proteome</keyword>
<sequence>MASNLPIQTIFLDKFVEFNKDRYKDQAEMLALFDGLTLADITISDITADGANPELQSATVTSVSRNFKGVEQKWLPANINTPFAFVVVNKGAPLTGEDQLAEQTTPGAYVYLVGEGEEAVQRVGLVLASTTTTETQAADALALFKANFEYVLDDADVDTATAKVLKVTTNPFTRGELVYEIGKAPIIEIPETDYGRLEFKEIVQPEPQP</sequence>
<reference evidence="1 2" key="2">
    <citation type="journal article" date="2003" name="Res. Microbiol.">
        <title>Myoviridae bacteriophages of Pseudomonas aeruginosa: a long and complex evolutionary pathway.</title>
        <authorList>
            <person name="Krylov V.N."/>
            <person name="Pleteneva E.A."/>
            <person name="Bourkalsteva M.V."/>
            <person name="Shaburova O.V."/>
            <person name="Volckaert G."/>
            <person name="Sykilinda N.N."/>
            <person name="Kurochkina L.P."/>
            <person name="Mesyanzhinov V.V."/>
        </authorList>
    </citation>
    <scope>NUCLEOTIDE SEQUENCE [LARGE SCALE GENOMIC DNA]</scope>
</reference>
<evidence type="ECO:0000313" key="1">
    <source>
        <dbReference type="EMBL" id="CAG27241.1"/>
    </source>
</evidence>
<accession>Q2Z0T4</accession>
<name>Q2Z0T4_9CAUD</name>
<dbReference type="OrthoDB" id="40258at10239"/>
<proteinExistence type="predicted"/>
<organism evidence="1 2">
    <name type="scientific">Pseudomonas phage EL</name>
    <dbReference type="NCBI Taxonomy" id="273133"/>
    <lineage>
        <taxon>Viruses</taxon>
        <taxon>Duplodnaviria</taxon>
        <taxon>Heunggongvirae</taxon>
        <taxon>Uroviricota</taxon>
        <taxon>Caudoviricetes</taxon>
        <taxon>Chimalliviridae</taxon>
        <taxon>Elvirus</taxon>
        <taxon>Elvirus EL</taxon>
    </lineage>
</organism>
<dbReference type="EMBL" id="AJ697969">
    <property type="protein sequence ID" value="CAG27241.1"/>
    <property type="molecule type" value="Genomic_DNA"/>
</dbReference>
<dbReference type="KEGG" id="vg:5176669"/>
<reference evidence="1 2" key="3">
    <citation type="journal article" date="2004" name="Bioinformatics">
        <title>PHIRE, a deterministic approach to reveal regulatory elements in bacteriophage genomes.</title>
        <authorList>
            <person name="Lavigne R."/>
            <person name="Sun W.D."/>
            <person name="Volckaert G."/>
        </authorList>
    </citation>
    <scope>NUCLEOTIDE SEQUENCE [LARGE SCALE GENOMIC DNA]</scope>
</reference>
<dbReference type="RefSeq" id="YP_418180.1">
    <property type="nucleotide sequence ID" value="NC_007623.1"/>
</dbReference>
<reference evidence="1 2" key="1">
    <citation type="journal article" date="2002" name="Genetika">
        <title>Phenogenetic characterization of a group of giant Phi KZ-like bacteriophages of Pseudomonas aeruginosa].</title>
        <authorList>
            <person name="Burkal'tseva M.V."/>
            <person name="Krylov V.N."/>
            <person name="Pleteneva E.A."/>
            <person name="Shaburova O.V."/>
            <person name="Krylov S.V."/>
            <person name="Volckaert G."/>
            <person name="Sykilinda N.N."/>
            <person name="Kurochkina L.P."/>
            <person name="Mesyanzhinov V.V."/>
        </authorList>
    </citation>
    <scope>NUCLEOTIDE SEQUENCE [LARGE SCALE GENOMIC DNA]</scope>
</reference>
<protein>
    <submittedName>
        <fullName evidence="1">Uncharacterized protein</fullName>
    </submittedName>
</protein>
<dbReference type="GeneID" id="5176669"/>
<reference evidence="1 2" key="4">
    <citation type="journal article" date="2005" name="J. Mol. Biol.">
        <title>Genome comparison of Pseudomonas aeruginosa large phages.</title>
        <authorList>
            <person name="Hertveldt K."/>
            <person name="Lavigne R."/>
            <person name="Pleteneva E."/>
            <person name="Sernova N."/>
            <person name="Kurochkina L."/>
            <person name="Korchevskii R."/>
            <person name="Robben J."/>
            <person name="Mesyanzhinov V."/>
            <person name="Krylov V.N."/>
            <person name="Volckaert G."/>
        </authorList>
    </citation>
    <scope>NUCLEOTIDE SEQUENCE</scope>
</reference>
<evidence type="ECO:0000313" key="2">
    <source>
        <dbReference type="Proteomes" id="UP000001239"/>
    </source>
</evidence>
<dbReference type="Proteomes" id="UP000001239">
    <property type="component" value="Segment"/>
</dbReference>